<reference evidence="8" key="1">
    <citation type="submission" date="2023-07" db="EMBL/GenBank/DDBJ databases">
        <title>30 novel species of actinomycetes from the DSMZ collection.</title>
        <authorList>
            <person name="Nouioui I."/>
        </authorList>
    </citation>
    <scope>NUCLEOTIDE SEQUENCE [LARGE SCALE GENOMIC DNA]</scope>
    <source>
        <strain evidence="8">DSM 46792</strain>
    </source>
</reference>
<dbReference type="InterPro" id="IPR003439">
    <property type="entry name" value="ABC_transporter-like_ATP-bd"/>
</dbReference>
<evidence type="ECO:0000256" key="1">
    <source>
        <dbReference type="ARBA" id="ARBA00005417"/>
    </source>
</evidence>
<dbReference type="InterPro" id="IPR013563">
    <property type="entry name" value="Oligopep_ABC_C"/>
</dbReference>
<comment type="caution">
    <text evidence="7">The sequence shown here is derived from an EMBL/GenBank/DDBJ whole genome shotgun (WGS) entry which is preliminary data.</text>
</comment>
<comment type="similarity">
    <text evidence="1">Belongs to the ABC transporter superfamily.</text>
</comment>
<evidence type="ECO:0000259" key="6">
    <source>
        <dbReference type="PROSITE" id="PS50893"/>
    </source>
</evidence>
<dbReference type="CDD" id="cd03257">
    <property type="entry name" value="ABC_NikE_OppD_transporters"/>
    <property type="match status" value="1"/>
</dbReference>
<keyword evidence="3" id="KW-0547">Nucleotide-binding</keyword>
<keyword evidence="2" id="KW-0813">Transport</keyword>
<keyword evidence="8" id="KW-1185">Reference proteome</keyword>
<dbReference type="PANTHER" id="PTHR43776:SF7">
    <property type="entry name" value="D,D-DIPEPTIDE TRANSPORT ATP-BINDING PROTEIN DDPF-RELATED"/>
    <property type="match status" value="1"/>
</dbReference>
<dbReference type="InterPro" id="IPR003593">
    <property type="entry name" value="AAA+_ATPase"/>
</dbReference>
<evidence type="ECO:0000256" key="5">
    <source>
        <dbReference type="SAM" id="MobiDB-lite"/>
    </source>
</evidence>
<name>A0ABU2K533_9ACTN</name>
<dbReference type="NCBIfam" id="TIGR01727">
    <property type="entry name" value="oligo_HPY"/>
    <property type="match status" value="1"/>
</dbReference>
<dbReference type="PROSITE" id="PS50893">
    <property type="entry name" value="ABC_TRANSPORTER_2"/>
    <property type="match status" value="1"/>
</dbReference>
<dbReference type="InterPro" id="IPR050319">
    <property type="entry name" value="ABC_transp_ATP-bind"/>
</dbReference>
<dbReference type="Gene3D" id="3.40.50.300">
    <property type="entry name" value="P-loop containing nucleotide triphosphate hydrolases"/>
    <property type="match status" value="1"/>
</dbReference>
<dbReference type="Pfam" id="PF00005">
    <property type="entry name" value="ABC_tran"/>
    <property type="match status" value="1"/>
</dbReference>
<evidence type="ECO:0000256" key="2">
    <source>
        <dbReference type="ARBA" id="ARBA00022448"/>
    </source>
</evidence>
<accession>A0ABU2K533</accession>
<dbReference type="PANTHER" id="PTHR43776">
    <property type="entry name" value="TRANSPORT ATP-BINDING PROTEIN"/>
    <property type="match status" value="1"/>
</dbReference>
<dbReference type="EMBL" id="JAVREI010000002">
    <property type="protein sequence ID" value="MDT0275304.1"/>
    <property type="molecule type" value="Genomic_DNA"/>
</dbReference>
<feature type="region of interest" description="Disordered" evidence="5">
    <location>
        <begin position="266"/>
        <end position="293"/>
    </location>
</feature>
<dbReference type="Pfam" id="PF08352">
    <property type="entry name" value="oligo_HPY"/>
    <property type="match status" value="1"/>
</dbReference>
<dbReference type="PROSITE" id="PS00211">
    <property type="entry name" value="ABC_TRANSPORTER_1"/>
    <property type="match status" value="1"/>
</dbReference>
<evidence type="ECO:0000313" key="8">
    <source>
        <dbReference type="Proteomes" id="UP001183222"/>
    </source>
</evidence>
<dbReference type="SMART" id="SM00382">
    <property type="entry name" value="AAA"/>
    <property type="match status" value="1"/>
</dbReference>
<organism evidence="7 8">
    <name type="scientific">Blastococcus goldschmidtiae</name>
    <dbReference type="NCBI Taxonomy" id="3075546"/>
    <lineage>
        <taxon>Bacteria</taxon>
        <taxon>Bacillati</taxon>
        <taxon>Actinomycetota</taxon>
        <taxon>Actinomycetes</taxon>
        <taxon>Geodermatophilales</taxon>
        <taxon>Geodermatophilaceae</taxon>
        <taxon>Blastococcus</taxon>
    </lineage>
</organism>
<dbReference type="InterPro" id="IPR017871">
    <property type="entry name" value="ABC_transporter-like_CS"/>
</dbReference>
<dbReference type="SUPFAM" id="SSF52540">
    <property type="entry name" value="P-loop containing nucleoside triphosphate hydrolases"/>
    <property type="match status" value="1"/>
</dbReference>
<dbReference type="InterPro" id="IPR027417">
    <property type="entry name" value="P-loop_NTPase"/>
</dbReference>
<feature type="domain" description="ABC transporter" evidence="6">
    <location>
        <begin position="18"/>
        <end position="261"/>
    </location>
</feature>
<evidence type="ECO:0000256" key="4">
    <source>
        <dbReference type="ARBA" id="ARBA00022840"/>
    </source>
</evidence>
<keyword evidence="4 7" id="KW-0067">ATP-binding</keyword>
<protein>
    <submittedName>
        <fullName evidence="7">ATP-binding cassette domain-containing protein</fullName>
    </submittedName>
</protein>
<dbReference type="Proteomes" id="UP001183222">
    <property type="component" value="Unassembled WGS sequence"/>
</dbReference>
<proteinExistence type="inferred from homology"/>
<sequence>MAGTGTAHLRDDQDDIVLRVEGLVVEFPLEKGQKVHAVSGISFDIAKGETLGLVGESGCGKSTTGRAIMQAPRPTGGKIVFDDKDLRSLSADELRRSRTKLQMIYQDPISSLNPRRRVKDIVAEGLSIWEGKGADDPRVDEMLAEVGLDPERAGGRRPHEMSGGQCQRVSIARSLIMRPEVLICDEPVSALDVSVQAQILNLLEDLKAEFELTMVFIAHDLAVVKNISDRVAVMYLGKICEVAPSDTLYAHPAHPYTAALLASIPEPDPEAKHTDAGLSGELPSPVNPPSGCRFRTRCPRAQDLCAEQEPQMREVAPEQYVACHFPLVGEQASEGGRHMAGATATA</sequence>
<gene>
    <name evidence="7" type="ORF">RM425_05260</name>
</gene>
<evidence type="ECO:0000313" key="7">
    <source>
        <dbReference type="EMBL" id="MDT0275304.1"/>
    </source>
</evidence>
<dbReference type="GO" id="GO:0005524">
    <property type="term" value="F:ATP binding"/>
    <property type="evidence" value="ECO:0007669"/>
    <property type="project" value="UniProtKB-KW"/>
</dbReference>
<dbReference type="RefSeq" id="WP_311344129.1">
    <property type="nucleotide sequence ID" value="NZ_JAVREI010000002.1"/>
</dbReference>
<evidence type="ECO:0000256" key="3">
    <source>
        <dbReference type="ARBA" id="ARBA00022741"/>
    </source>
</evidence>